<dbReference type="KEGG" id="rain:Rai3103_03030"/>
<gene>
    <name evidence="3" type="ORF">Rai3103_03030</name>
</gene>
<feature type="compositionally biased region" description="Basic and acidic residues" evidence="1">
    <location>
        <begin position="55"/>
        <end position="74"/>
    </location>
</feature>
<dbReference type="PANTHER" id="PTHR34408">
    <property type="entry name" value="FAMILY PROTEIN, PUTATIVE-RELATED"/>
    <property type="match status" value="1"/>
</dbReference>
<feature type="compositionally biased region" description="Basic and acidic residues" evidence="1">
    <location>
        <begin position="111"/>
        <end position="132"/>
    </location>
</feature>
<sequence>MDAGGSQWSAGLRRESLCHRRQRHALGRAVRRGRLRGHHRQPQCPHRPLHRLHGRHDLGQGHDGHTHRDDLGRLDPDLPRRPCLLGVERLPQLRGRQRLILHRQFRHRVHDHQPQHPHRSLDLVRDRHDTPRGSKLTTTGVEQNGWTQVQYDGALRWASSSYLTTTGSATSQPAPTTVSGSGVKYATTSVNVRTGPSTGYSIVTTLEQGQQVSTTGNTSNGWTEVVWQGAARWVSSQYLSSSNPGSSTVVQPVSDGSIIASALPGSVGLAGLVPNAKRIVNLVETNWPVVGPYYGVRAEPGSDHNDGHAVDNMIPDWSGANKVVGDEIASYLQAHAQELGITYIIWRQHIWSVARSSEGWRYMADRGSYTANHYDHVHVSVN</sequence>
<evidence type="ECO:0000313" key="3">
    <source>
        <dbReference type="EMBL" id="QGF22815.1"/>
    </source>
</evidence>
<dbReference type="Gene3D" id="2.30.30.40">
    <property type="entry name" value="SH3 Domains"/>
    <property type="match status" value="1"/>
</dbReference>
<protein>
    <submittedName>
        <fullName evidence="3">SH3 domain-containing protein</fullName>
    </submittedName>
</protein>
<evidence type="ECO:0000256" key="1">
    <source>
        <dbReference type="SAM" id="MobiDB-lite"/>
    </source>
</evidence>
<dbReference type="PROSITE" id="PS51781">
    <property type="entry name" value="SH3B"/>
    <property type="match status" value="1"/>
</dbReference>
<dbReference type="AlphaFoldDB" id="A0A5Q2FDL8"/>
<reference evidence="3 4" key="1">
    <citation type="submission" date="2019-10" db="EMBL/GenBank/DDBJ databases">
        <title>Genomic analysis of Raineyella sp. CBA3103.</title>
        <authorList>
            <person name="Roh S.W."/>
        </authorList>
    </citation>
    <scope>NUCLEOTIDE SEQUENCE [LARGE SCALE GENOMIC DNA]</scope>
    <source>
        <strain evidence="3 4">CBA3103</strain>
    </source>
</reference>
<feature type="region of interest" description="Disordered" evidence="1">
    <location>
        <begin position="34"/>
        <end position="74"/>
    </location>
</feature>
<dbReference type="SMART" id="SM00287">
    <property type="entry name" value="SH3b"/>
    <property type="match status" value="1"/>
</dbReference>
<dbReference type="Proteomes" id="UP000386847">
    <property type="component" value="Chromosome"/>
</dbReference>
<dbReference type="Pfam" id="PF08239">
    <property type="entry name" value="SH3_3"/>
    <property type="match status" value="1"/>
</dbReference>
<dbReference type="InterPro" id="IPR058593">
    <property type="entry name" value="ARB_07466-like_C"/>
</dbReference>
<dbReference type="PANTHER" id="PTHR34408:SF1">
    <property type="entry name" value="GLYCOSYL HYDROLASE FAMILY 19 DOMAIN-CONTAINING PROTEIN HI_1415"/>
    <property type="match status" value="1"/>
</dbReference>
<evidence type="ECO:0000313" key="4">
    <source>
        <dbReference type="Proteomes" id="UP000386847"/>
    </source>
</evidence>
<keyword evidence="4" id="KW-1185">Reference proteome</keyword>
<dbReference type="Pfam" id="PF26571">
    <property type="entry name" value="VldE"/>
    <property type="match status" value="1"/>
</dbReference>
<dbReference type="InterPro" id="IPR052354">
    <property type="entry name" value="Cell_Wall_Dynamics_Protein"/>
</dbReference>
<name>A0A5Q2FDL8_9ACTN</name>
<evidence type="ECO:0000259" key="2">
    <source>
        <dbReference type="PROSITE" id="PS51781"/>
    </source>
</evidence>
<organism evidence="3 4">
    <name type="scientific">Raineyella fluvialis</name>
    <dbReference type="NCBI Taxonomy" id="2662261"/>
    <lineage>
        <taxon>Bacteria</taxon>
        <taxon>Bacillati</taxon>
        <taxon>Actinomycetota</taxon>
        <taxon>Actinomycetes</taxon>
        <taxon>Propionibacteriales</taxon>
        <taxon>Propionibacteriaceae</taxon>
        <taxon>Raineyella</taxon>
    </lineage>
</organism>
<dbReference type="EMBL" id="CP045725">
    <property type="protein sequence ID" value="QGF22815.1"/>
    <property type="molecule type" value="Genomic_DNA"/>
</dbReference>
<proteinExistence type="predicted"/>
<dbReference type="InterPro" id="IPR003646">
    <property type="entry name" value="SH3-like_bac-type"/>
</dbReference>
<feature type="compositionally biased region" description="Basic residues" evidence="1">
    <location>
        <begin position="34"/>
        <end position="54"/>
    </location>
</feature>
<accession>A0A5Q2FDL8</accession>
<feature type="region of interest" description="Disordered" evidence="1">
    <location>
        <begin position="108"/>
        <end position="139"/>
    </location>
</feature>
<feature type="domain" description="SH3b" evidence="2">
    <location>
        <begin position="179"/>
        <end position="243"/>
    </location>
</feature>